<feature type="compositionally biased region" description="Basic and acidic residues" evidence="1">
    <location>
        <begin position="270"/>
        <end position="282"/>
    </location>
</feature>
<evidence type="ECO:0000313" key="5">
    <source>
        <dbReference type="Proteomes" id="UP000314223"/>
    </source>
</evidence>
<reference evidence="4 5" key="1">
    <citation type="submission" date="2019-06" db="EMBL/GenBank/DDBJ databases">
        <authorList>
            <person name="Mardanova A.M."/>
            <person name="Pudova D.S."/>
            <person name="Shagimardanova E.I."/>
            <person name="Gogoleva N.E."/>
            <person name="Lutfullin M.T."/>
            <person name="Hadieva G.F."/>
            <person name="Sharipova M.R."/>
        </authorList>
    </citation>
    <scope>NUCLEOTIDE SEQUENCE [LARGE SCALE GENOMIC DNA]</scope>
    <source>
        <strain evidence="4 5">MG-1</strain>
    </source>
</reference>
<feature type="region of interest" description="Disordered" evidence="1">
    <location>
        <begin position="446"/>
        <end position="469"/>
    </location>
</feature>
<dbReference type="AlphaFoldDB" id="A0A5C4X0N7"/>
<sequence length="507" mass="52262">MKTSRLVLAPAVAVALTGLAGAPAFAATESTASVPQQPLCAQGDQQSSSSSESDSSVPDESDPQATLAQAQVTRADIADDKKGIGFSGTGFSPDQKATVTVVGTDGTEYSPDKKLTVDEDGKVSGTYFFTVTDGAQVPVGEYSLYLTDLKSEKKSSKVTFEVVSKASEVDEPGKGDDDKCDSATGPIKTPDETPSETKSPEPSETKTEEPTTEAPKPSPSETKTEEPTTKAPEPTETKTEEPTTEAPKPSPSETKTEEPTTEAPKPSPSETDKGEDKDDKAPADGVKPGPAEGPKDEAPKSDEPKVDETDGAEDAAEDDKKAEDEAPESTGPASPGTEDKKPAAAAQASMFINPTEVSSEDFLNDGIKIGVSGAQPGEKVSITVEHAQGKVDRYTMTKEADSDGKVTFGVQAKVKAVLGTYNVRAQAESFDEPQGGSFTVLTNGTAVDEGGNGAGNGSGSNDSGSDLPRTGAEMTGLALGVGLLAVGAAAVIITRRRMNASDDPAEF</sequence>
<feature type="compositionally biased region" description="Low complexity" evidence="1">
    <location>
        <begin position="244"/>
        <end position="253"/>
    </location>
</feature>
<feature type="compositionally biased region" description="Basic and acidic residues" evidence="1">
    <location>
        <begin position="198"/>
        <end position="209"/>
    </location>
</feature>
<evidence type="ECO:0000256" key="1">
    <source>
        <dbReference type="SAM" id="MobiDB-lite"/>
    </source>
</evidence>
<feature type="chain" id="PRO_5022837318" evidence="3">
    <location>
        <begin position="27"/>
        <end position="507"/>
    </location>
</feature>
<dbReference type="Proteomes" id="UP000314223">
    <property type="component" value="Unassembled WGS sequence"/>
</dbReference>
<name>A0A5C4X0N7_9MICO</name>
<feature type="compositionally biased region" description="Basic and acidic residues" evidence="1">
    <location>
        <begin position="293"/>
        <end position="308"/>
    </location>
</feature>
<feature type="compositionally biased region" description="Basic and acidic residues" evidence="1">
    <location>
        <begin position="167"/>
        <end position="181"/>
    </location>
</feature>
<feature type="region of interest" description="Disordered" evidence="1">
    <location>
        <begin position="153"/>
        <end position="349"/>
    </location>
</feature>
<keyword evidence="2" id="KW-0472">Membrane</keyword>
<protein>
    <submittedName>
        <fullName evidence="4">LPXTG cell wall anchor domain-containing protein</fullName>
    </submittedName>
</protein>
<proteinExistence type="predicted"/>
<comment type="caution">
    <text evidence="4">The sequence shown here is derived from an EMBL/GenBank/DDBJ whole genome shotgun (WGS) entry which is preliminary data.</text>
</comment>
<keyword evidence="2" id="KW-1133">Transmembrane helix</keyword>
<keyword evidence="3" id="KW-0732">Signal</keyword>
<feature type="compositionally biased region" description="Low complexity" evidence="1">
    <location>
        <begin position="44"/>
        <end position="56"/>
    </location>
</feature>
<feature type="signal peptide" evidence="3">
    <location>
        <begin position="1"/>
        <end position="26"/>
    </location>
</feature>
<dbReference type="NCBIfam" id="TIGR01167">
    <property type="entry name" value="LPXTG_anchor"/>
    <property type="match status" value="1"/>
</dbReference>
<accession>A0A5C4X0N7</accession>
<feature type="region of interest" description="Disordered" evidence="1">
    <location>
        <begin position="26"/>
        <end position="73"/>
    </location>
</feature>
<feature type="compositionally biased region" description="Basic and acidic residues" evidence="1">
    <location>
        <begin position="222"/>
        <end position="241"/>
    </location>
</feature>
<evidence type="ECO:0000256" key="3">
    <source>
        <dbReference type="SAM" id="SignalP"/>
    </source>
</evidence>
<dbReference type="RefSeq" id="WP_139468979.1">
    <property type="nucleotide sequence ID" value="NZ_VDMQ01000007.1"/>
</dbReference>
<gene>
    <name evidence="4" type="ORF">FHQ09_11890</name>
</gene>
<organism evidence="4 5">
    <name type="scientific">Brevibacterium sediminis</name>
    <dbReference type="NCBI Taxonomy" id="1857024"/>
    <lineage>
        <taxon>Bacteria</taxon>
        <taxon>Bacillati</taxon>
        <taxon>Actinomycetota</taxon>
        <taxon>Actinomycetes</taxon>
        <taxon>Micrococcales</taxon>
        <taxon>Brevibacteriaceae</taxon>
        <taxon>Brevibacterium</taxon>
    </lineage>
</organism>
<feature type="compositionally biased region" description="Low complexity" evidence="1">
    <location>
        <begin position="212"/>
        <end position="221"/>
    </location>
</feature>
<evidence type="ECO:0000313" key="4">
    <source>
        <dbReference type="EMBL" id="TNM53978.1"/>
    </source>
</evidence>
<dbReference type="EMBL" id="VDMQ01000007">
    <property type="protein sequence ID" value="TNM53978.1"/>
    <property type="molecule type" value="Genomic_DNA"/>
</dbReference>
<evidence type="ECO:0000256" key="2">
    <source>
        <dbReference type="SAM" id="Phobius"/>
    </source>
</evidence>
<feature type="transmembrane region" description="Helical" evidence="2">
    <location>
        <begin position="474"/>
        <end position="493"/>
    </location>
</feature>
<keyword evidence="2" id="KW-0812">Transmembrane</keyword>